<evidence type="ECO:0000313" key="3">
    <source>
        <dbReference type="EMBL" id="GHC64773.1"/>
    </source>
</evidence>
<dbReference type="Pfam" id="PF11412">
    <property type="entry name" value="DsbD_N"/>
    <property type="match status" value="1"/>
</dbReference>
<reference evidence="3" key="2">
    <citation type="submission" date="2020-09" db="EMBL/GenBank/DDBJ databases">
        <authorList>
            <person name="Sun Q."/>
            <person name="Kim S."/>
        </authorList>
    </citation>
    <scope>NUCLEOTIDE SEQUENCE</scope>
    <source>
        <strain evidence="3">KCTC 23310</strain>
    </source>
</reference>
<reference evidence="3" key="1">
    <citation type="journal article" date="2014" name="Int. J. Syst. Evol. Microbiol.">
        <title>Complete genome sequence of Corynebacterium casei LMG S-19264T (=DSM 44701T), isolated from a smear-ripened cheese.</title>
        <authorList>
            <consortium name="US DOE Joint Genome Institute (JGI-PGF)"/>
            <person name="Walter F."/>
            <person name="Albersmeier A."/>
            <person name="Kalinowski J."/>
            <person name="Ruckert C."/>
        </authorList>
    </citation>
    <scope>NUCLEOTIDE SEQUENCE</scope>
    <source>
        <strain evidence="3">KCTC 23310</strain>
    </source>
</reference>
<dbReference type="InterPro" id="IPR028250">
    <property type="entry name" value="DsbDN"/>
</dbReference>
<organism evidence="3 4">
    <name type="scientific">Neogemmobacter tilapiae</name>
    <dbReference type="NCBI Taxonomy" id="875041"/>
    <lineage>
        <taxon>Bacteria</taxon>
        <taxon>Pseudomonadati</taxon>
        <taxon>Pseudomonadota</taxon>
        <taxon>Alphaproteobacteria</taxon>
        <taxon>Rhodobacterales</taxon>
        <taxon>Paracoccaceae</taxon>
        <taxon>Neogemmobacter</taxon>
    </lineage>
</organism>
<feature type="signal peptide" evidence="1">
    <location>
        <begin position="1"/>
        <end position="20"/>
    </location>
</feature>
<gene>
    <name evidence="3" type="ORF">GCM10007315_31620</name>
</gene>
<dbReference type="Proteomes" id="UP000638981">
    <property type="component" value="Unassembled WGS sequence"/>
</dbReference>
<keyword evidence="1" id="KW-0732">Signal</keyword>
<dbReference type="EMBL" id="BMYJ01000011">
    <property type="protein sequence ID" value="GHC64773.1"/>
    <property type="molecule type" value="Genomic_DNA"/>
</dbReference>
<protein>
    <recommendedName>
        <fullName evidence="2">Thiol:disulfide interchange protein DsbD N-terminal domain-containing protein</fullName>
    </recommendedName>
</protein>
<evidence type="ECO:0000313" key="4">
    <source>
        <dbReference type="Proteomes" id="UP000638981"/>
    </source>
</evidence>
<dbReference type="RefSeq" id="WP_189412873.1">
    <property type="nucleotide sequence ID" value="NZ_BMYJ01000011.1"/>
</dbReference>
<name>A0A918U0C0_9RHOB</name>
<feature type="domain" description="Thiol:disulfide interchange protein DsbD N-terminal" evidence="2">
    <location>
        <begin position="33"/>
        <end position="146"/>
    </location>
</feature>
<proteinExistence type="predicted"/>
<evidence type="ECO:0000256" key="1">
    <source>
        <dbReference type="SAM" id="SignalP"/>
    </source>
</evidence>
<evidence type="ECO:0000259" key="2">
    <source>
        <dbReference type="Pfam" id="PF11412"/>
    </source>
</evidence>
<sequence>MIKTCASSLFLAILGSAALGESKLPADLVQATILPGWRTADGTHMAALKLELSPGWKTYWRAPGEAGIPPEFDWTGSQNVAGVRLHWPRPVVFDTNGMQTLGYHDVLVLPVEIALKDADQPLHLAVNADLGVCRDICVPAQVHVTADLAPDGKGDAAIRAALADQPLPARKLGLSNAVCAVEPIADGLRVTASLTMPALGKGETVVLESGAPGVWVSQAMSLREGGTLRATADMVGNSGQPFALNREDVRITVLAGDRAVETWGCQGG</sequence>
<dbReference type="AlphaFoldDB" id="A0A918U0C0"/>
<keyword evidence="4" id="KW-1185">Reference proteome</keyword>
<comment type="caution">
    <text evidence="3">The sequence shown here is derived from an EMBL/GenBank/DDBJ whole genome shotgun (WGS) entry which is preliminary data.</text>
</comment>
<feature type="chain" id="PRO_5037848400" description="Thiol:disulfide interchange protein DsbD N-terminal domain-containing protein" evidence="1">
    <location>
        <begin position="21"/>
        <end position="268"/>
    </location>
</feature>
<accession>A0A918U0C0</accession>